<evidence type="ECO:0000256" key="2">
    <source>
        <dbReference type="ARBA" id="ARBA00008072"/>
    </source>
</evidence>
<evidence type="ECO:0000256" key="1">
    <source>
        <dbReference type="ARBA" id="ARBA00001947"/>
    </source>
</evidence>
<evidence type="ECO:0000256" key="4">
    <source>
        <dbReference type="ARBA" id="ARBA00022833"/>
    </source>
</evidence>
<dbReference type="InterPro" id="IPR002328">
    <property type="entry name" value="ADH_Zn_CS"/>
</dbReference>
<evidence type="ECO:0000256" key="3">
    <source>
        <dbReference type="ARBA" id="ARBA00022723"/>
    </source>
</evidence>
<dbReference type="SUPFAM" id="SSF50129">
    <property type="entry name" value="GroES-like"/>
    <property type="match status" value="1"/>
</dbReference>
<organism evidence="8 9">
    <name type="scientific">Pseudomonas jinjuensis</name>
    <dbReference type="NCBI Taxonomy" id="198616"/>
    <lineage>
        <taxon>Bacteria</taxon>
        <taxon>Pseudomonadati</taxon>
        <taxon>Pseudomonadota</taxon>
        <taxon>Gammaproteobacteria</taxon>
        <taxon>Pseudomonadales</taxon>
        <taxon>Pseudomonadaceae</taxon>
        <taxon>Pseudomonas</taxon>
    </lineage>
</organism>
<keyword evidence="4 6" id="KW-0862">Zinc</keyword>
<keyword evidence="9" id="KW-1185">Reference proteome</keyword>
<dbReference type="EMBL" id="FNIJ01000015">
    <property type="protein sequence ID" value="SDO73280.1"/>
    <property type="molecule type" value="Genomic_DNA"/>
</dbReference>
<sequence length="345" mass="36563">MKALVYRGVGDIALEERPDPQLQQPGDAVVRLVKTTLCGTDLHIIKGDVPTCEPGRILGHEGIGVVEQVGAAVSQFKPGDRVLISCISSCGKCDFCRKGMTSHCRTGGWILGHLIDGTQAEKVRIPHADTSLYHIPSGVEEEAMVMLSDILPTGFECGVLNGRVQPGGSVAIVGAGPVGLAALLTAQFYSPARIIMIDLDDNRLEVARRFGASDCLNAGDGQLVEKVMALTGGLGVDSAIEAVGVPATFTLCESIIAPGGDIAVLGVHGKPVELHLERLWSHNITLRTRLVDAVTTPMLLKSVEAGKLQPEQLITHHFALADILEAYDTFGKAAENKALKMIIEA</sequence>
<dbReference type="GO" id="GO:0016616">
    <property type="term" value="F:oxidoreductase activity, acting on the CH-OH group of donors, NAD or NADP as acceptor"/>
    <property type="evidence" value="ECO:0007669"/>
    <property type="project" value="UniProtKB-ARBA"/>
</dbReference>
<evidence type="ECO:0000313" key="8">
    <source>
        <dbReference type="EMBL" id="SDO73280.1"/>
    </source>
</evidence>
<keyword evidence="3 6" id="KW-0479">Metal-binding</keyword>
<dbReference type="InterPro" id="IPR013149">
    <property type="entry name" value="ADH-like_C"/>
</dbReference>
<protein>
    <submittedName>
        <fullName evidence="8">Alcohol dehydrogenase</fullName>
    </submittedName>
</protein>
<dbReference type="SUPFAM" id="SSF51735">
    <property type="entry name" value="NAD(P)-binding Rossmann-fold domains"/>
    <property type="match status" value="1"/>
</dbReference>
<dbReference type="AlphaFoldDB" id="A0A1H0LZD7"/>
<feature type="domain" description="Enoyl reductase (ER)" evidence="7">
    <location>
        <begin position="8"/>
        <end position="343"/>
    </location>
</feature>
<comment type="similarity">
    <text evidence="2 6">Belongs to the zinc-containing alcohol dehydrogenase family.</text>
</comment>
<dbReference type="Proteomes" id="UP000242957">
    <property type="component" value="Unassembled WGS sequence"/>
</dbReference>
<proteinExistence type="inferred from homology"/>
<dbReference type="Gene3D" id="3.40.50.720">
    <property type="entry name" value="NAD(P)-binding Rossmann-like Domain"/>
    <property type="match status" value="1"/>
</dbReference>
<accession>A0A1H0LZD7</accession>
<dbReference type="PANTHER" id="PTHR42813">
    <property type="entry name" value="ZINC-TYPE ALCOHOL DEHYDROGENASE-LIKE"/>
    <property type="match status" value="1"/>
</dbReference>
<dbReference type="InterPro" id="IPR036291">
    <property type="entry name" value="NAD(P)-bd_dom_sf"/>
</dbReference>
<comment type="cofactor">
    <cofactor evidence="1 6">
        <name>Zn(2+)</name>
        <dbReference type="ChEBI" id="CHEBI:29105"/>
    </cofactor>
</comment>
<dbReference type="InterPro" id="IPR011032">
    <property type="entry name" value="GroES-like_sf"/>
</dbReference>
<dbReference type="InterPro" id="IPR013154">
    <property type="entry name" value="ADH-like_N"/>
</dbReference>
<evidence type="ECO:0000259" key="7">
    <source>
        <dbReference type="SMART" id="SM00829"/>
    </source>
</evidence>
<dbReference type="Pfam" id="PF08240">
    <property type="entry name" value="ADH_N"/>
    <property type="match status" value="1"/>
</dbReference>
<dbReference type="SMART" id="SM00829">
    <property type="entry name" value="PKS_ER"/>
    <property type="match status" value="1"/>
</dbReference>
<dbReference type="OrthoDB" id="9773078at2"/>
<name>A0A1H0LZD7_9PSED</name>
<dbReference type="Gene3D" id="3.90.180.10">
    <property type="entry name" value="Medium-chain alcohol dehydrogenases, catalytic domain"/>
    <property type="match status" value="1"/>
</dbReference>
<reference evidence="9" key="1">
    <citation type="submission" date="2016-10" db="EMBL/GenBank/DDBJ databases">
        <authorList>
            <person name="Varghese N."/>
            <person name="Submissions S."/>
        </authorList>
    </citation>
    <scope>NUCLEOTIDE SEQUENCE [LARGE SCALE GENOMIC DNA]</scope>
    <source>
        <strain evidence="9">JCM 21621</strain>
    </source>
</reference>
<evidence type="ECO:0000256" key="6">
    <source>
        <dbReference type="RuleBase" id="RU361277"/>
    </source>
</evidence>
<dbReference type="RefSeq" id="WP_084315503.1">
    <property type="nucleotide sequence ID" value="NZ_FNIJ01000015.1"/>
</dbReference>
<dbReference type="InterPro" id="IPR020843">
    <property type="entry name" value="ER"/>
</dbReference>
<dbReference type="STRING" id="198616.SAMN05216193_11519"/>
<keyword evidence="5" id="KW-0560">Oxidoreductase</keyword>
<gene>
    <name evidence="8" type="ORF">SAMN05216193_11519</name>
</gene>
<dbReference type="GO" id="GO:0008270">
    <property type="term" value="F:zinc ion binding"/>
    <property type="evidence" value="ECO:0007669"/>
    <property type="project" value="InterPro"/>
</dbReference>
<dbReference type="Pfam" id="PF00107">
    <property type="entry name" value="ADH_zinc_N"/>
    <property type="match status" value="1"/>
</dbReference>
<dbReference type="PROSITE" id="PS00059">
    <property type="entry name" value="ADH_ZINC"/>
    <property type="match status" value="1"/>
</dbReference>
<dbReference type="PANTHER" id="PTHR42813:SF4">
    <property type="entry name" value="NADP-DEPENDENT ISOPROPANOL DEHYDROGENASE"/>
    <property type="match status" value="1"/>
</dbReference>
<dbReference type="CDD" id="cd08286">
    <property type="entry name" value="FDH_like_ADH2"/>
    <property type="match status" value="1"/>
</dbReference>
<evidence type="ECO:0000313" key="9">
    <source>
        <dbReference type="Proteomes" id="UP000242957"/>
    </source>
</evidence>
<evidence type="ECO:0000256" key="5">
    <source>
        <dbReference type="ARBA" id="ARBA00023002"/>
    </source>
</evidence>